<evidence type="ECO:0000256" key="6">
    <source>
        <dbReference type="RuleBase" id="RU363042"/>
    </source>
</evidence>
<organism evidence="7 8">
    <name type="scientific">Alkalicoccobacillus murimartini</name>
    <dbReference type="NCBI Taxonomy" id="171685"/>
    <lineage>
        <taxon>Bacteria</taxon>
        <taxon>Bacillati</taxon>
        <taxon>Bacillota</taxon>
        <taxon>Bacilli</taxon>
        <taxon>Bacillales</taxon>
        <taxon>Bacillaceae</taxon>
        <taxon>Alkalicoccobacillus</taxon>
    </lineage>
</organism>
<keyword evidence="6" id="KW-0046">Antibiotic resistance</keyword>
<keyword evidence="6" id="KW-0808">Transferase</keyword>
<gene>
    <name evidence="6" type="primary">mprF</name>
    <name evidence="7" type="ORF">J2S05_000906</name>
</gene>
<dbReference type="PANTHER" id="PTHR37693">
    <property type="entry name" value="PHOSPHATIDYLGLYCEROL LYSYLTRANSFERASE"/>
    <property type="match status" value="1"/>
</dbReference>
<evidence type="ECO:0000256" key="5">
    <source>
        <dbReference type="ARBA" id="ARBA00023136"/>
    </source>
</evidence>
<keyword evidence="8" id="KW-1185">Reference proteome</keyword>
<keyword evidence="6" id="KW-0443">Lipid metabolism</keyword>
<keyword evidence="5 6" id="KW-0472">Membrane</keyword>
<dbReference type="EMBL" id="JAUSUA010000001">
    <property type="protein sequence ID" value="MDQ0206132.1"/>
    <property type="molecule type" value="Genomic_DNA"/>
</dbReference>
<comment type="subcellular location">
    <subcellularLocation>
        <location evidence="1 6">Cell membrane</location>
        <topology evidence="1 6">Multi-pass membrane protein</topology>
    </subcellularLocation>
</comment>
<dbReference type="InterPro" id="IPR022791">
    <property type="entry name" value="L-PG_synthase/AglD"/>
</dbReference>
<comment type="function">
    <text evidence="6">Catalyzes the transfer of a lysyl group from L-lysyl-tRNA(Lys) to membrane-bound phosphatidylglycerol (PG), which produces lysylphosphatidylglycerol (LPG), a major component of the bacterial membrane with a positive net charge. LPG synthesis contributes to bacterial virulence as it is involved in the resistance mechanism against cationic antimicrobial peptides (CAMP) produces by the host's immune system (defensins, cathelicidins) and by the competing microorganisms.</text>
</comment>
<dbReference type="RefSeq" id="WP_306980304.1">
    <property type="nucleotide sequence ID" value="NZ_JAUSUA010000001.1"/>
</dbReference>
<dbReference type="Pfam" id="PF03706">
    <property type="entry name" value="LPG_synthase_TM"/>
    <property type="match status" value="1"/>
</dbReference>
<accession>A0ABT9YE66</accession>
<feature type="transmembrane region" description="Helical" evidence="6">
    <location>
        <begin position="116"/>
        <end position="146"/>
    </location>
</feature>
<dbReference type="NCBIfam" id="TIGR00374">
    <property type="entry name" value="flippase-like domain"/>
    <property type="match status" value="1"/>
</dbReference>
<sequence>MKKSTRTHLLNILFILLISGGFIAIAFRDVDWVSFQQGLLNIHYVWLLSGGVAMVMYWLIESLVLHRMINSQTTGLHFGSSFKITMVGQLFNIITPSSTGGQPAQLYMLHKRGMDLGIASSVLILKFILFQTMLVILFIGMFAFGYRDLAASVPNMKYFVMFGFTINVAVIAVLLLVCFSKPTVFALIHFLLKPVSLFKKNNYIRWKEKLMTKVEAFHAESRRLIHHKSLLASCSFLSALQLLFFFSVPYFVFLSLGYSQLNILTVMSFHAFIMMFSSLIPTPGGSGAGEYSFTLLFGSMVIQTDLLVGLILWRVLTAYSCVLIGLLVMVIKPSRQNTNPHPEVS</sequence>
<keyword evidence="3 6" id="KW-0812">Transmembrane</keyword>
<dbReference type="Proteomes" id="UP001225034">
    <property type="component" value="Unassembled WGS sequence"/>
</dbReference>
<evidence type="ECO:0000313" key="8">
    <source>
        <dbReference type="Proteomes" id="UP001225034"/>
    </source>
</evidence>
<feature type="transmembrane region" description="Helical" evidence="6">
    <location>
        <begin position="158"/>
        <end position="179"/>
    </location>
</feature>
<feature type="transmembrane region" description="Helical" evidence="6">
    <location>
        <begin position="310"/>
        <end position="331"/>
    </location>
</feature>
<protein>
    <recommendedName>
        <fullName evidence="6">Phosphatidylglycerol lysyltransferase</fullName>
        <ecNumber evidence="6">2.3.2.3</ecNumber>
    </recommendedName>
    <alternativeName>
        <fullName evidence="6">Lysylphosphatidylglycerol synthase</fullName>
    </alternativeName>
</protein>
<dbReference type="EC" id="2.3.2.3" evidence="6"/>
<reference evidence="7 8" key="1">
    <citation type="submission" date="2023-07" db="EMBL/GenBank/DDBJ databases">
        <title>Genomic Encyclopedia of Type Strains, Phase IV (KMG-IV): sequencing the most valuable type-strain genomes for metagenomic binning, comparative biology and taxonomic classification.</title>
        <authorList>
            <person name="Goeker M."/>
        </authorList>
    </citation>
    <scope>NUCLEOTIDE SEQUENCE [LARGE SCALE GENOMIC DNA]</scope>
    <source>
        <strain evidence="7 8">DSM 19154</strain>
    </source>
</reference>
<feature type="transmembrane region" description="Helical" evidence="6">
    <location>
        <begin position="39"/>
        <end position="60"/>
    </location>
</feature>
<evidence type="ECO:0000313" key="7">
    <source>
        <dbReference type="EMBL" id="MDQ0206132.1"/>
    </source>
</evidence>
<dbReference type="PANTHER" id="PTHR37693:SF1">
    <property type="entry name" value="INTEGRAL MEMBRANE PROTEIN"/>
    <property type="match status" value="1"/>
</dbReference>
<evidence type="ECO:0000256" key="1">
    <source>
        <dbReference type="ARBA" id="ARBA00004651"/>
    </source>
</evidence>
<proteinExistence type="inferred from homology"/>
<feature type="transmembrane region" description="Helical" evidence="6">
    <location>
        <begin position="230"/>
        <end position="252"/>
    </location>
</feature>
<evidence type="ECO:0000256" key="2">
    <source>
        <dbReference type="ARBA" id="ARBA00022475"/>
    </source>
</evidence>
<keyword evidence="2" id="KW-1003">Cell membrane</keyword>
<comment type="catalytic activity">
    <reaction evidence="6">
        <text>L-lysyl-tRNA(Lys) + a 1,2-diacyl-sn-glycero-3-phospho-(1'-sn-glycerol) = a 1,2-diacyl-sn-glycero-3-phospho-1'-(3'-O-L-lysyl)-sn-glycerol + tRNA(Lys)</text>
        <dbReference type="Rhea" id="RHEA:10668"/>
        <dbReference type="Rhea" id="RHEA-COMP:9696"/>
        <dbReference type="Rhea" id="RHEA-COMP:9697"/>
        <dbReference type="ChEBI" id="CHEBI:64716"/>
        <dbReference type="ChEBI" id="CHEBI:75792"/>
        <dbReference type="ChEBI" id="CHEBI:78442"/>
        <dbReference type="ChEBI" id="CHEBI:78529"/>
        <dbReference type="EC" id="2.3.2.3"/>
    </reaction>
</comment>
<evidence type="ECO:0000256" key="3">
    <source>
        <dbReference type="ARBA" id="ARBA00022692"/>
    </source>
</evidence>
<feature type="transmembrane region" description="Helical" evidence="6">
    <location>
        <begin position="9"/>
        <end position="27"/>
    </location>
</feature>
<comment type="similarity">
    <text evidence="6">Belongs to the LPG synthase family.</text>
</comment>
<comment type="caution">
    <text evidence="7">The sequence shown here is derived from an EMBL/GenBank/DDBJ whole genome shotgun (WGS) entry which is preliminary data.</text>
</comment>
<evidence type="ECO:0000256" key="4">
    <source>
        <dbReference type="ARBA" id="ARBA00022989"/>
    </source>
</evidence>
<keyword evidence="4 6" id="KW-1133">Transmembrane helix</keyword>
<name>A0ABT9YE66_9BACI</name>